<accession>A0A828YX80</accession>
<dbReference type="AlphaFoldDB" id="A0A828YX80"/>
<evidence type="ECO:0000313" key="1">
    <source>
        <dbReference type="EMBL" id="EKR62052.1"/>
    </source>
</evidence>
<evidence type="ECO:0000313" key="2">
    <source>
        <dbReference type="Proteomes" id="UP000001338"/>
    </source>
</evidence>
<proteinExistence type="predicted"/>
<reference evidence="1 2" key="1">
    <citation type="submission" date="2012-10" db="EMBL/GenBank/DDBJ databases">
        <authorList>
            <person name="Harkins D.M."/>
            <person name="Durkin A.S."/>
            <person name="Brinkac L.M."/>
            <person name="Haft D.H."/>
            <person name="Selengut J.D."/>
            <person name="Sanka R."/>
            <person name="DePew J."/>
            <person name="Purushe J."/>
            <person name="Whelen A.C."/>
            <person name="Vinetz J.M."/>
            <person name="Sutton G.G."/>
            <person name="Nierman W.C."/>
            <person name="Fouts D.E."/>
        </authorList>
    </citation>
    <scope>NUCLEOTIDE SEQUENCE [LARGE SCALE GENOMIC DNA]</scope>
    <source>
        <strain evidence="1 2">2006001853</strain>
    </source>
</reference>
<protein>
    <submittedName>
        <fullName evidence="1">Uncharacterized protein</fullName>
    </submittedName>
</protein>
<comment type="caution">
    <text evidence="1">The sequence shown here is derived from an EMBL/GenBank/DDBJ whole genome shotgun (WGS) entry which is preliminary data.</text>
</comment>
<sequence>MTKYKKKRFFQKFSYVFPYKIEYRQFEHKSRVLDAELWTCYYVEMSMNPIFRNKLHEFD</sequence>
<gene>
    <name evidence="1" type="ORF">LEP1GSC036_0035</name>
</gene>
<dbReference type="EMBL" id="AFLV02000084">
    <property type="protein sequence ID" value="EKR62052.1"/>
    <property type="molecule type" value="Genomic_DNA"/>
</dbReference>
<organism evidence="1 2">
    <name type="scientific">Leptospira weilii str. 2006001853</name>
    <dbReference type="NCBI Taxonomy" id="1001589"/>
    <lineage>
        <taxon>Bacteria</taxon>
        <taxon>Pseudomonadati</taxon>
        <taxon>Spirochaetota</taxon>
        <taxon>Spirochaetia</taxon>
        <taxon>Leptospirales</taxon>
        <taxon>Leptospiraceae</taxon>
        <taxon>Leptospira</taxon>
    </lineage>
</organism>
<dbReference type="Proteomes" id="UP000001338">
    <property type="component" value="Unassembled WGS sequence"/>
</dbReference>
<name>A0A828YX80_9LEPT</name>